<keyword evidence="1" id="KW-0812">Transmembrane</keyword>
<feature type="transmembrane region" description="Helical" evidence="1">
    <location>
        <begin position="162"/>
        <end position="180"/>
    </location>
</feature>
<evidence type="ECO:0000313" key="2">
    <source>
        <dbReference type="EMBL" id="MCC2128751.1"/>
    </source>
</evidence>
<feature type="transmembrane region" description="Helical" evidence="1">
    <location>
        <begin position="108"/>
        <end position="130"/>
    </location>
</feature>
<accession>A0AAE3DEL9</accession>
<dbReference type="AlphaFoldDB" id="A0AAE3DEL9"/>
<dbReference type="EMBL" id="JAJEPW010000008">
    <property type="protein sequence ID" value="MCC2128751.1"/>
    <property type="molecule type" value="Genomic_DNA"/>
</dbReference>
<keyword evidence="3" id="KW-1185">Reference proteome</keyword>
<protein>
    <submittedName>
        <fullName evidence="2">Uncharacterized protein</fullName>
    </submittedName>
</protein>
<keyword evidence="1" id="KW-1133">Transmembrane helix</keyword>
<name>A0AAE3DEL9_9FIRM</name>
<evidence type="ECO:0000313" key="3">
    <source>
        <dbReference type="Proteomes" id="UP001199319"/>
    </source>
</evidence>
<evidence type="ECO:0000256" key="1">
    <source>
        <dbReference type="SAM" id="Phobius"/>
    </source>
</evidence>
<proteinExistence type="predicted"/>
<dbReference type="RefSeq" id="WP_302928059.1">
    <property type="nucleotide sequence ID" value="NZ_JAJEPW010000008.1"/>
</dbReference>
<feature type="transmembrane region" description="Helical" evidence="1">
    <location>
        <begin position="78"/>
        <end position="96"/>
    </location>
</feature>
<keyword evidence="1" id="KW-0472">Membrane</keyword>
<reference evidence="2" key="1">
    <citation type="submission" date="2021-10" db="EMBL/GenBank/DDBJ databases">
        <title>Anaerobic single-cell dispensing facilitates the cultivation of human gut bacteria.</title>
        <authorList>
            <person name="Afrizal A."/>
        </authorList>
    </citation>
    <scope>NUCLEOTIDE SEQUENCE</scope>
    <source>
        <strain evidence="2">CLA-AA-H272</strain>
    </source>
</reference>
<organism evidence="2 3">
    <name type="scientific">Brotocaccenecus cirricatena</name>
    <dbReference type="NCBI Taxonomy" id="3064195"/>
    <lineage>
        <taxon>Bacteria</taxon>
        <taxon>Bacillati</taxon>
        <taxon>Bacillota</taxon>
        <taxon>Clostridia</taxon>
        <taxon>Eubacteriales</taxon>
        <taxon>Oscillospiraceae</taxon>
        <taxon>Brotocaccenecus</taxon>
    </lineage>
</organism>
<sequence length="323" mass="35889">MNAQIICILFSVLLVPFNLLCTHWMTQEAVHLTGMTYMEFKEATSGISASSVRRKRNWWYYVHFFNEYSANPEKSICFMRMHVAAVLPSVAAMYLLARVYASPDRVSFAMTGNCILLAVNLVLAAGGALYRRGHPLDPVAAEKLREKHQAERAYSRAHLGQMTARVAVPVGVLLAVLYIFGSGAASGRTETPDPVHFAQILQEKGYETADVSLTYGRIDRNKLTQAIAGAKGGSRVECYRYADDKTVDLVYNQISYETAPDLEPRARESHETTLSGGGKMFTIVADGVYYLVLFRGDTLIYACSPDSLTEINEILAETGYLRR</sequence>
<comment type="caution">
    <text evidence="2">The sequence shown here is derived from an EMBL/GenBank/DDBJ whole genome shotgun (WGS) entry which is preliminary data.</text>
</comment>
<gene>
    <name evidence="2" type="ORF">LKD37_04300</name>
</gene>
<dbReference type="Proteomes" id="UP001199319">
    <property type="component" value="Unassembled WGS sequence"/>
</dbReference>